<feature type="region of interest" description="Disordered" evidence="1">
    <location>
        <begin position="1"/>
        <end position="77"/>
    </location>
</feature>
<comment type="caution">
    <text evidence="2">The sequence shown here is derived from an EMBL/GenBank/DDBJ whole genome shotgun (WGS) entry which is preliminary data.</text>
</comment>
<name>A0AAV7SIN5_PLEWA</name>
<organism evidence="2 3">
    <name type="scientific">Pleurodeles waltl</name>
    <name type="common">Iberian ribbed newt</name>
    <dbReference type="NCBI Taxonomy" id="8319"/>
    <lineage>
        <taxon>Eukaryota</taxon>
        <taxon>Metazoa</taxon>
        <taxon>Chordata</taxon>
        <taxon>Craniata</taxon>
        <taxon>Vertebrata</taxon>
        <taxon>Euteleostomi</taxon>
        <taxon>Amphibia</taxon>
        <taxon>Batrachia</taxon>
        <taxon>Caudata</taxon>
        <taxon>Salamandroidea</taxon>
        <taxon>Salamandridae</taxon>
        <taxon>Pleurodelinae</taxon>
        <taxon>Pleurodeles</taxon>
    </lineage>
</organism>
<dbReference type="Proteomes" id="UP001066276">
    <property type="component" value="Chromosome 4_2"/>
</dbReference>
<dbReference type="AlphaFoldDB" id="A0AAV7SIN5"/>
<proteinExistence type="predicted"/>
<protein>
    <submittedName>
        <fullName evidence="2">Uncharacterized protein</fullName>
    </submittedName>
</protein>
<evidence type="ECO:0000313" key="2">
    <source>
        <dbReference type="EMBL" id="KAJ1163957.1"/>
    </source>
</evidence>
<evidence type="ECO:0000313" key="3">
    <source>
        <dbReference type="Proteomes" id="UP001066276"/>
    </source>
</evidence>
<reference evidence="2" key="1">
    <citation type="journal article" date="2022" name="bioRxiv">
        <title>Sequencing and chromosome-scale assembly of the giantPleurodeles waltlgenome.</title>
        <authorList>
            <person name="Brown T."/>
            <person name="Elewa A."/>
            <person name="Iarovenko S."/>
            <person name="Subramanian E."/>
            <person name="Araus A.J."/>
            <person name="Petzold A."/>
            <person name="Susuki M."/>
            <person name="Suzuki K.-i.T."/>
            <person name="Hayashi T."/>
            <person name="Toyoda A."/>
            <person name="Oliveira C."/>
            <person name="Osipova E."/>
            <person name="Leigh N.D."/>
            <person name="Simon A."/>
            <person name="Yun M.H."/>
        </authorList>
    </citation>
    <scope>NUCLEOTIDE SEQUENCE</scope>
    <source>
        <strain evidence="2">20211129_DDA</strain>
        <tissue evidence="2">Liver</tissue>
    </source>
</reference>
<evidence type="ECO:0000256" key="1">
    <source>
        <dbReference type="SAM" id="MobiDB-lite"/>
    </source>
</evidence>
<dbReference type="EMBL" id="JANPWB010000008">
    <property type="protein sequence ID" value="KAJ1163957.1"/>
    <property type="molecule type" value="Genomic_DNA"/>
</dbReference>
<sequence>MILGGRRGRGDSQTSHCVRGPPLPQQRRRGLMPGDPAGAGQKAENSRLAPGGQSLQEGRSRVFGRPGTAHPQQQGDS</sequence>
<accession>A0AAV7SIN5</accession>
<gene>
    <name evidence="2" type="ORF">NDU88_004404</name>
</gene>
<keyword evidence="3" id="KW-1185">Reference proteome</keyword>